<dbReference type="Gene3D" id="3.40.50.2000">
    <property type="entry name" value="Glycogen Phosphorylase B"/>
    <property type="match status" value="2"/>
</dbReference>
<organism evidence="3 4">
    <name type="scientific">Aromatoleum buckelii</name>
    <dbReference type="NCBI Taxonomy" id="200254"/>
    <lineage>
        <taxon>Bacteria</taxon>
        <taxon>Pseudomonadati</taxon>
        <taxon>Pseudomonadota</taxon>
        <taxon>Betaproteobacteria</taxon>
        <taxon>Rhodocyclales</taxon>
        <taxon>Rhodocyclaceae</taxon>
        <taxon>Aromatoleum</taxon>
    </lineage>
</organism>
<dbReference type="SUPFAM" id="SSF53756">
    <property type="entry name" value="UDP-Glycosyltransferase/glycogen phosphorylase"/>
    <property type="match status" value="1"/>
</dbReference>
<evidence type="ECO:0000313" key="4">
    <source>
        <dbReference type="Proteomes" id="UP000601990"/>
    </source>
</evidence>
<evidence type="ECO:0000259" key="1">
    <source>
        <dbReference type="Pfam" id="PF00534"/>
    </source>
</evidence>
<evidence type="ECO:0000313" key="3">
    <source>
        <dbReference type="EMBL" id="NMF94588.1"/>
    </source>
</evidence>
<protein>
    <submittedName>
        <fullName evidence="3">Glycosyltransferase</fullName>
    </submittedName>
</protein>
<dbReference type="Proteomes" id="UP000601990">
    <property type="component" value="Unassembled WGS sequence"/>
</dbReference>
<dbReference type="InterPro" id="IPR001296">
    <property type="entry name" value="Glyco_trans_1"/>
</dbReference>
<accession>A0ABX1N5P2</accession>
<gene>
    <name evidence="3" type="ORF">GO608_14765</name>
</gene>
<feature type="domain" description="Glycosyl transferase family 1" evidence="1">
    <location>
        <begin position="227"/>
        <end position="381"/>
    </location>
</feature>
<reference evidence="3" key="1">
    <citation type="submission" date="2019-12" db="EMBL/GenBank/DDBJ databases">
        <title>Comparative genomics gives insights into the taxonomy of the Azoarcus-Aromatoleum group and reveals separate origins of nif in the plant-associated Azoarcus and non-plant-associated Aromatoleum sub-groups.</title>
        <authorList>
            <person name="Lafos M."/>
            <person name="Maluk M."/>
            <person name="Batista M."/>
            <person name="Junghare M."/>
            <person name="Carmona M."/>
            <person name="Faoro H."/>
            <person name="Cruz L.M."/>
            <person name="Battistoni F."/>
            <person name="De Souza E."/>
            <person name="Pedrosa F."/>
            <person name="Chen W.-M."/>
            <person name="Poole P.S."/>
            <person name="Dixon R.A."/>
            <person name="James E.K."/>
        </authorList>
    </citation>
    <scope>NUCLEOTIDE SEQUENCE</scope>
    <source>
        <strain evidence="3">U120</strain>
    </source>
</reference>
<dbReference type="CDD" id="cd03794">
    <property type="entry name" value="GT4_WbuB-like"/>
    <property type="match status" value="1"/>
</dbReference>
<sequence length="405" mass="44171">MRVLYFHQHFSTPRGAAGIRSYEMARRLVARGHQVTMACGSYGLGETGLSAPFVGGTRRGTVDGIDIVEFDLAYSNSDGFVKRAMTFVKFAVRSVGLALTERYDLVFATTTPLTAGIPGIFARWLRGKPFVFEVRDLWPELPKAMGVIKNPLVLSAMSALEWASYRSAHRLVGLSPGIVEGIAHRGVTRERIALVPNGCDLEIFGGDVQAWRPDAVKPTELLASFTGTHGVANGLDAVLDAAAELKRRGRDDIKILLIGQGKLKPVLQARAEREGLNNVVFHDPVNKAKLAGLMASTDVGLQILANVPAFYYGTSPNKFFDYIAAGLPALNNYPGWLAGMIEENRCGFAVPPDNPQAFADALEKAADDREALKKMGQRGKKLAIREFDRQKLADSWVDWLEGARA</sequence>
<comment type="caution">
    <text evidence="3">The sequence shown here is derived from an EMBL/GenBank/DDBJ whole genome shotgun (WGS) entry which is preliminary data.</text>
</comment>
<dbReference type="Pfam" id="PF13579">
    <property type="entry name" value="Glyco_trans_4_4"/>
    <property type="match status" value="1"/>
</dbReference>
<keyword evidence="4" id="KW-1185">Reference proteome</keyword>
<feature type="domain" description="Glycosyltransferase subfamily 4-like N-terminal" evidence="2">
    <location>
        <begin position="17"/>
        <end position="198"/>
    </location>
</feature>
<dbReference type="Pfam" id="PF00534">
    <property type="entry name" value="Glycos_transf_1"/>
    <property type="match status" value="1"/>
</dbReference>
<dbReference type="InterPro" id="IPR028098">
    <property type="entry name" value="Glyco_trans_4-like_N"/>
</dbReference>
<dbReference type="RefSeq" id="WP_169199808.1">
    <property type="nucleotide sequence ID" value="NZ_WTVH02000010.1"/>
</dbReference>
<dbReference type="PANTHER" id="PTHR12526">
    <property type="entry name" value="GLYCOSYLTRANSFERASE"/>
    <property type="match status" value="1"/>
</dbReference>
<evidence type="ECO:0000259" key="2">
    <source>
        <dbReference type="Pfam" id="PF13579"/>
    </source>
</evidence>
<name>A0ABX1N5P2_9RHOO</name>
<dbReference type="EMBL" id="WTVH01000032">
    <property type="protein sequence ID" value="NMF94588.1"/>
    <property type="molecule type" value="Genomic_DNA"/>
</dbReference>
<dbReference type="PANTHER" id="PTHR12526:SF638">
    <property type="entry name" value="SPORE COAT PROTEIN SA"/>
    <property type="match status" value="1"/>
</dbReference>
<proteinExistence type="predicted"/>